<name>A0A1S2QFL3_9ACTN</name>
<keyword evidence="2" id="KW-0812">Transmembrane</keyword>
<dbReference type="RefSeq" id="WP_071381135.1">
    <property type="nucleotide sequence ID" value="NZ_MLYO01000024.1"/>
</dbReference>
<gene>
    <name evidence="4" type="ORF">BIV23_13970</name>
</gene>
<dbReference type="EMBL" id="MLYO01000024">
    <property type="protein sequence ID" value="OIK04930.1"/>
    <property type="molecule type" value="Genomic_DNA"/>
</dbReference>
<feature type="compositionally biased region" description="Low complexity" evidence="1">
    <location>
        <begin position="28"/>
        <end position="115"/>
    </location>
</feature>
<dbReference type="AlphaFoldDB" id="A0A1S2QFL3"/>
<keyword evidence="3" id="KW-0732">Signal</keyword>
<proteinExistence type="predicted"/>
<sequence length="353" mass="35096">MKLRRAMVAMAATAVIAPIALLSAPAAFADEPPSASSASSPAADESASTGATDGASGSPSGQSSPTAGTSSSPSDSASPTASASASASASAPATPSNSSGSSASASPSRSAEPTAIPSDCPVDDNMVDPDSQLSIDVSGLPGKIVAGSGWHDFTMTAANHSDQSLGTVQWLATVDNDTASDNEKDWLSTYAKLEFFNPRTKSWQSMADTVGNGLYFGTTSLGPKQTVGIKLRVDITAQAPAGDGFSMGFGGYVDTQKNCVHSAFGFYDFTVLKPGSSNPSPGQAKPGKGTTPTSGKEPQGGATEIVPTGTLAHTGASSMLPTIALVSGVAVVVGAGALFSVRRRKGAGSHTAA</sequence>
<evidence type="ECO:0000256" key="2">
    <source>
        <dbReference type="SAM" id="Phobius"/>
    </source>
</evidence>
<evidence type="ECO:0000313" key="5">
    <source>
        <dbReference type="Proteomes" id="UP000179642"/>
    </source>
</evidence>
<evidence type="ECO:0000313" key="4">
    <source>
        <dbReference type="EMBL" id="OIK04930.1"/>
    </source>
</evidence>
<protein>
    <recommendedName>
        <fullName evidence="6">Gram-positive cocci surface proteins LPxTG domain-containing protein</fullName>
    </recommendedName>
</protein>
<reference evidence="4 5" key="1">
    <citation type="submission" date="2016-10" db="EMBL/GenBank/DDBJ databases">
        <title>Genome sequence of Streptomyces sp. MUSC 1.</title>
        <authorList>
            <person name="Lee L.-H."/>
            <person name="Ser H.-L."/>
            <person name="Law J.W.-F."/>
        </authorList>
    </citation>
    <scope>NUCLEOTIDE SEQUENCE [LARGE SCALE GENOMIC DNA]</scope>
    <source>
        <strain evidence="4 5">MUSC 1</strain>
    </source>
</reference>
<dbReference type="Proteomes" id="UP000179642">
    <property type="component" value="Unassembled WGS sequence"/>
</dbReference>
<feature type="signal peptide" evidence="3">
    <location>
        <begin position="1"/>
        <end position="29"/>
    </location>
</feature>
<feature type="region of interest" description="Disordered" evidence="1">
    <location>
        <begin position="28"/>
        <end position="131"/>
    </location>
</feature>
<feature type="region of interest" description="Disordered" evidence="1">
    <location>
        <begin position="276"/>
        <end position="307"/>
    </location>
</feature>
<keyword evidence="5" id="KW-1185">Reference proteome</keyword>
<feature type="transmembrane region" description="Helical" evidence="2">
    <location>
        <begin position="319"/>
        <end position="341"/>
    </location>
</feature>
<evidence type="ECO:0000256" key="1">
    <source>
        <dbReference type="SAM" id="MobiDB-lite"/>
    </source>
</evidence>
<comment type="caution">
    <text evidence="4">The sequence shown here is derived from an EMBL/GenBank/DDBJ whole genome shotgun (WGS) entry which is preliminary data.</text>
</comment>
<evidence type="ECO:0000256" key="3">
    <source>
        <dbReference type="SAM" id="SignalP"/>
    </source>
</evidence>
<keyword evidence="2" id="KW-1133">Transmembrane helix</keyword>
<evidence type="ECO:0008006" key="6">
    <source>
        <dbReference type="Google" id="ProtNLM"/>
    </source>
</evidence>
<keyword evidence="2" id="KW-0472">Membrane</keyword>
<organism evidence="4 5">
    <name type="scientific">Streptomyces monashensis</name>
    <dbReference type="NCBI Taxonomy" id="1678012"/>
    <lineage>
        <taxon>Bacteria</taxon>
        <taxon>Bacillati</taxon>
        <taxon>Actinomycetota</taxon>
        <taxon>Actinomycetes</taxon>
        <taxon>Kitasatosporales</taxon>
        <taxon>Streptomycetaceae</taxon>
        <taxon>Streptomyces</taxon>
    </lineage>
</organism>
<feature type="chain" id="PRO_5010380050" description="Gram-positive cocci surface proteins LPxTG domain-containing protein" evidence="3">
    <location>
        <begin position="30"/>
        <end position="353"/>
    </location>
</feature>
<accession>A0A1S2QFL3</accession>